<dbReference type="InterPro" id="IPR050491">
    <property type="entry name" value="AmpC-like"/>
</dbReference>
<dbReference type="InterPro" id="IPR021860">
    <property type="entry name" value="Peptidase_S12_Pab87-rel_C"/>
</dbReference>
<dbReference type="AlphaFoldDB" id="A0A917WCM3"/>
<feature type="region of interest" description="Disordered" evidence="1">
    <location>
        <begin position="47"/>
        <end position="80"/>
    </location>
</feature>
<evidence type="ECO:0000313" key="4">
    <source>
        <dbReference type="EMBL" id="GGL91890.1"/>
    </source>
</evidence>
<dbReference type="PANTHER" id="PTHR46825:SF15">
    <property type="entry name" value="BETA-LACTAMASE-RELATED DOMAIN-CONTAINING PROTEIN"/>
    <property type="match status" value="1"/>
</dbReference>
<evidence type="ECO:0000313" key="5">
    <source>
        <dbReference type="Proteomes" id="UP000655208"/>
    </source>
</evidence>
<gene>
    <name evidence="4" type="ORF">GCM10011594_09610</name>
</gene>
<protein>
    <recommendedName>
        <fullName evidence="6">Serine hydrolase</fullName>
    </recommendedName>
</protein>
<proteinExistence type="predicted"/>
<dbReference type="Pfam" id="PF11954">
    <property type="entry name" value="DUF3471"/>
    <property type="match status" value="1"/>
</dbReference>
<dbReference type="EMBL" id="BMNA01000002">
    <property type="protein sequence ID" value="GGL91890.1"/>
    <property type="molecule type" value="Genomic_DNA"/>
</dbReference>
<dbReference type="PROSITE" id="PS51257">
    <property type="entry name" value="PROKAR_LIPOPROTEIN"/>
    <property type="match status" value="1"/>
</dbReference>
<dbReference type="InterPro" id="IPR001466">
    <property type="entry name" value="Beta-lactam-related"/>
</dbReference>
<reference evidence="4" key="2">
    <citation type="submission" date="2020-09" db="EMBL/GenBank/DDBJ databases">
        <authorList>
            <person name="Sun Q."/>
            <person name="Zhou Y."/>
        </authorList>
    </citation>
    <scope>NUCLEOTIDE SEQUENCE</scope>
    <source>
        <strain evidence="4">CGMCC 4.7308</strain>
    </source>
</reference>
<sequence>MAHADRPTSAAGVGTTSRRALLIGGSAALLAGCTSATAEAVGSTGTAASSAATPTGPPAATLSTPAGSTPPSAAAASTTASGSTAATGTAAATPVVMPGLAPVGRTAQFAYSAVDIPEARITAAVGALDALIADVMQRSGVPGLSAAVVHGGKVVYAKGFGVRELGRPGKVDADTVFQLASLSKSVGSTAVCWAITRKKATWADKVTAHLPDFRLSDPAVTSMLQISDCYAHRTGLSGGAGEDLEALGFDRAQILQRLRQLPLKPFRITYEYTNFGMTIGGEAVAAAAGMSWEDLQDAALYRPLGMSRTSSRHSDFLARSNRAALHFYYDGYRFRPTYLRDPDQQSPAGGVSSSANDMARWMLLHLADGRWDGRQHIDPAALQAARNPHIPNIPGTTPAERSEFYGYGFNVEATSTGHVRWGHSGAFYVGAATAFGMLPAADVGIVVLTNGSPIGVPEAIAVTFTDLVRTGVAERDWFDHYKAIFVNTFVNRSPVAGDPPADARRPRAASAYVGTYTNSYVGDVVVSARGRTLTVTLGPKRLSAPLTPWDGDNFSWLPPGGFADPRSAVTFGGFAGGRATTMTIESLQIPELRRTS</sequence>
<evidence type="ECO:0000259" key="2">
    <source>
        <dbReference type="Pfam" id="PF00144"/>
    </source>
</evidence>
<dbReference type="PROSITE" id="PS51318">
    <property type="entry name" value="TAT"/>
    <property type="match status" value="1"/>
</dbReference>
<comment type="caution">
    <text evidence="4">The sequence shown here is derived from an EMBL/GenBank/DDBJ whole genome shotgun (WGS) entry which is preliminary data.</text>
</comment>
<feature type="domain" description="Peptidase S12 Pab87-related C-terminal" evidence="3">
    <location>
        <begin position="499"/>
        <end position="585"/>
    </location>
</feature>
<dbReference type="Proteomes" id="UP000655208">
    <property type="component" value="Unassembled WGS sequence"/>
</dbReference>
<dbReference type="PANTHER" id="PTHR46825">
    <property type="entry name" value="D-ALANYL-D-ALANINE-CARBOXYPEPTIDASE/ENDOPEPTIDASE AMPH"/>
    <property type="match status" value="1"/>
</dbReference>
<dbReference type="Pfam" id="PF00144">
    <property type="entry name" value="Beta-lactamase"/>
    <property type="match status" value="1"/>
</dbReference>
<organism evidence="4 5">
    <name type="scientific">Nakamurella endophytica</name>
    <dbReference type="NCBI Taxonomy" id="1748367"/>
    <lineage>
        <taxon>Bacteria</taxon>
        <taxon>Bacillati</taxon>
        <taxon>Actinomycetota</taxon>
        <taxon>Actinomycetes</taxon>
        <taxon>Nakamurellales</taxon>
        <taxon>Nakamurellaceae</taxon>
        <taxon>Nakamurella</taxon>
    </lineage>
</organism>
<keyword evidence="5" id="KW-1185">Reference proteome</keyword>
<dbReference type="SUPFAM" id="SSF56601">
    <property type="entry name" value="beta-lactamase/transpeptidase-like"/>
    <property type="match status" value="1"/>
</dbReference>
<dbReference type="Gene3D" id="2.40.128.600">
    <property type="match status" value="1"/>
</dbReference>
<evidence type="ECO:0000259" key="3">
    <source>
        <dbReference type="Pfam" id="PF11954"/>
    </source>
</evidence>
<evidence type="ECO:0000256" key="1">
    <source>
        <dbReference type="SAM" id="MobiDB-lite"/>
    </source>
</evidence>
<dbReference type="InterPro" id="IPR012338">
    <property type="entry name" value="Beta-lactam/transpept-like"/>
</dbReference>
<accession>A0A917WCM3</accession>
<dbReference type="Gene3D" id="3.40.710.10">
    <property type="entry name" value="DD-peptidase/beta-lactamase superfamily"/>
    <property type="match status" value="1"/>
</dbReference>
<feature type="domain" description="Beta-lactamase-related" evidence="2">
    <location>
        <begin position="128"/>
        <end position="454"/>
    </location>
</feature>
<dbReference type="RefSeq" id="WP_188940374.1">
    <property type="nucleotide sequence ID" value="NZ_BMNA01000002.1"/>
</dbReference>
<name>A0A917WCM3_9ACTN</name>
<evidence type="ECO:0008006" key="6">
    <source>
        <dbReference type="Google" id="ProtNLM"/>
    </source>
</evidence>
<reference evidence="4" key="1">
    <citation type="journal article" date="2014" name="Int. J. Syst. Evol. Microbiol.">
        <title>Complete genome sequence of Corynebacterium casei LMG S-19264T (=DSM 44701T), isolated from a smear-ripened cheese.</title>
        <authorList>
            <consortium name="US DOE Joint Genome Institute (JGI-PGF)"/>
            <person name="Walter F."/>
            <person name="Albersmeier A."/>
            <person name="Kalinowski J."/>
            <person name="Ruckert C."/>
        </authorList>
    </citation>
    <scope>NUCLEOTIDE SEQUENCE</scope>
    <source>
        <strain evidence="4">CGMCC 4.7308</strain>
    </source>
</reference>
<dbReference type="InterPro" id="IPR006311">
    <property type="entry name" value="TAT_signal"/>
</dbReference>